<organism evidence="2 3">
    <name type="scientific">Ferrimonas marina</name>
    <dbReference type="NCBI Taxonomy" id="299255"/>
    <lineage>
        <taxon>Bacteria</taxon>
        <taxon>Pseudomonadati</taxon>
        <taxon>Pseudomonadota</taxon>
        <taxon>Gammaproteobacteria</taxon>
        <taxon>Alteromonadales</taxon>
        <taxon>Ferrimonadaceae</taxon>
        <taxon>Ferrimonas</taxon>
    </lineage>
</organism>
<evidence type="ECO:0000259" key="1">
    <source>
        <dbReference type="SMART" id="SM00974"/>
    </source>
</evidence>
<reference evidence="3" key="1">
    <citation type="submission" date="2016-11" db="EMBL/GenBank/DDBJ databases">
        <authorList>
            <person name="Varghese N."/>
            <person name="Submissions S."/>
        </authorList>
    </citation>
    <scope>NUCLEOTIDE SEQUENCE [LARGE SCALE GENOMIC DNA]</scope>
    <source>
        <strain evidence="3">DSM 16917</strain>
    </source>
</reference>
<evidence type="ECO:0000313" key="3">
    <source>
        <dbReference type="Proteomes" id="UP000184268"/>
    </source>
</evidence>
<dbReference type="InterPro" id="IPR018306">
    <property type="entry name" value="Phage_T5_Orf172_DNA-bd"/>
</dbReference>
<dbReference type="EMBL" id="FQXG01000003">
    <property type="protein sequence ID" value="SHH53750.1"/>
    <property type="molecule type" value="Genomic_DNA"/>
</dbReference>
<feature type="domain" description="Bacteriophage T5 Orf172 DNA-binding" evidence="1">
    <location>
        <begin position="173"/>
        <end position="252"/>
    </location>
</feature>
<dbReference type="AlphaFoldDB" id="A0A1M5TSY0"/>
<dbReference type="RefSeq" id="WP_067656021.1">
    <property type="nucleotide sequence ID" value="NZ_FQXG01000003.1"/>
</dbReference>
<keyword evidence="3" id="KW-1185">Reference proteome</keyword>
<dbReference type="Pfam" id="PF13455">
    <property type="entry name" value="MUG113"/>
    <property type="match status" value="1"/>
</dbReference>
<name>A0A1M5TSY0_9GAMM</name>
<sequence>MNRVKREAVKKLGLLPVSEQRVWTAMVSAGDKLCRFASAYEHQFGCPVRTVDAYLAWRLPEYISMQSATGPRVPFMKSGDDRCFEREALMVPTGRFQLGVDGFYHPEYIQREVRRRYRDVVLRAAKVRMEKSWADVYDRLSGGQSYQGVGLTGVWCADPALGTDGQHVYFALDRQRGQVKIGVSADVARRLKRVERRYGRQDLQLLAVIPYGGRASESALHQTFRRLRCQGGGEGREWFRVTRDLMGYVLKLNRVVEKRDLVFGGATLPG</sequence>
<dbReference type="STRING" id="299255.SAMN02745129_2263"/>
<protein>
    <submittedName>
        <fullName evidence="2">Meiotically up-regulated gene 113</fullName>
    </submittedName>
</protein>
<gene>
    <name evidence="2" type="ORF">SAMN02745129_2263</name>
</gene>
<proteinExistence type="predicted"/>
<dbReference type="SMART" id="SM00974">
    <property type="entry name" value="T5orf172"/>
    <property type="match status" value="1"/>
</dbReference>
<accession>A0A1M5TSY0</accession>
<evidence type="ECO:0000313" key="2">
    <source>
        <dbReference type="EMBL" id="SHH53750.1"/>
    </source>
</evidence>
<dbReference type="Proteomes" id="UP000184268">
    <property type="component" value="Unassembled WGS sequence"/>
</dbReference>